<dbReference type="SUPFAM" id="SSF54285">
    <property type="entry name" value="MoaD/ThiS"/>
    <property type="match status" value="1"/>
</dbReference>
<gene>
    <name evidence="1" type="ORF">IAA83_10055</name>
</gene>
<dbReference type="InterPro" id="IPR003749">
    <property type="entry name" value="ThiS/MoaD-like"/>
</dbReference>
<dbReference type="EMBL" id="DVJJ01000151">
    <property type="protein sequence ID" value="HIS65690.1"/>
    <property type="molecule type" value="Genomic_DNA"/>
</dbReference>
<accession>A0A9D1FB27</accession>
<proteinExistence type="predicted"/>
<organism evidence="1 2">
    <name type="scientific">Candidatus Avoscillospira avistercoris</name>
    <dbReference type="NCBI Taxonomy" id="2840707"/>
    <lineage>
        <taxon>Bacteria</taxon>
        <taxon>Bacillati</taxon>
        <taxon>Bacillota</taxon>
        <taxon>Clostridia</taxon>
        <taxon>Eubacteriales</taxon>
        <taxon>Oscillospiraceae</taxon>
        <taxon>Oscillospiraceae incertae sedis</taxon>
        <taxon>Candidatus Avoscillospira</taxon>
    </lineage>
</organism>
<comment type="caution">
    <text evidence="1">The sequence shown here is derived from an EMBL/GenBank/DDBJ whole genome shotgun (WGS) entry which is preliminary data.</text>
</comment>
<sequence length="73" mass="7914">MLEVRLFATLRQGREKVYHLDAAGFPDGTAVLDHLHIPKEEVAIFLRNGFHSPTDTALTDGDIVAIFPPTGGG</sequence>
<dbReference type="InterPro" id="IPR012675">
    <property type="entry name" value="Beta-grasp_dom_sf"/>
</dbReference>
<name>A0A9D1FB27_9FIRM</name>
<dbReference type="Pfam" id="PF02597">
    <property type="entry name" value="ThiS"/>
    <property type="match status" value="1"/>
</dbReference>
<dbReference type="InterPro" id="IPR016155">
    <property type="entry name" value="Mopterin_synth/thiamin_S_b"/>
</dbReference>
<protein>
    <submittedName>
        <fullName evidence="1">MoaD/ThiS family protein</fullName>
    </submittedName>
</protein>
<evidence type="ECO:0000313" key="1">
    <source>
        <dbReference type="EMBL" id="HIS65690.1"/>
    </source>
</evidence>
<reference evidence="1" key="2">
    <citation type="journal article" date="2021" name="PeerJ">
        <title>Extensive microbial diversity within the chicken gut microbiome revealed by metagenomics and culture.</title>
        <authorList>
            <person name="Gilroy R."/>
            <person name="Ravi A."/>
            <person name="Getino M."/>
            <person name="Pursley I."/>
            <person name="Horton D.L."/>
            <person name="Alikhan N.F."/>
            <person name="Baker D."/>
            <person name="Gharbi K."/>
            <person name="Hall N."/>
            <person name="Watson M."/>
            <person name="Adriaenssens E.M."/>
            <person name="Foster-Nyarko E."/>
            <person name="Jarju S."/>
            <person name="Secka A."/>
            <person name="Antonio M."/>
            <person name="Oren A."/>
            <person name="Chaudhuri R.R."/>
            <person name="La Ragione R."/>
            <person name="Hildebrand F."/>
            <person name="Pallen M.J."/>
        </authorList>
    </citation>
    <scope>NUCLEOTIDE SEQUENCE</scope>
    <source>
        <strain evidence="1">ChiBcec16-1751</strain>
    </source>
</reference>
<dbReference type="Proteomes" id="UP000886741">
    <property type="component" value="Unassembled WGS sequence"/>
</dbReference>
<dbReference type="Gene3D" id="3.10.20.30">
    <property type="match status" value="1"/>
</dbReference>
<dbReference type="AlphaFoldDB" id="A0A9D1FB27"/>
<evidence type="ECO:0000313" key="2">
    <source>
        <dbReference type="Proteomes" id="UP000886741"/>
    </source>
</evidence>
<reference evidence="1" key="1">
    <citation type="submission" date="2020-10" db="EMBL/GenBank/DDBJ databases">
        <authorList>
            <person name="Gilroy R."/>
        </authorList>
    </citation>
    <scope>NUCLEOTIDE SEQUENCE</scope>
    <source>
        <strain evidence="1">ChiBcec16-1751</strain>
    </source>
</reference>